<dbReference type="Proteomes" id="UP000315217">
    <property type="component" value="Unassembled WGS sequence"/>
</dbReference>
<sequence>MERTIGRTIIRVERGDITTMAVDAIVNAANNHLWMGGGVAGAIKRVGGAEIEREAVGKGPIEPGEAVVTGAGRLRCRYVIHAATMGQDLVTSADLIRRATRSSLRRADDVQVASIAFPALRTGVGEFPVREAAQIMVDEIAVHLRGTTPLRTVVLVLQTDDAEQAFGEVLKNVESVER</sequence>
<organism evidence="3 4">
    <name type="scientific">Candidatus Segetimicrobium genomatis</name>
    <dbReference type="NCBI Taxonomy" id="2569760"/>
    <lineage>
        <taxon>Bacteria</taxon>
        <taxon>Bacillati</taxon>
        <taxon>Candidatus Sysuimicrobiota</taxon>
        <taxon>Candidatus Sysuimicrobiia</taxon>
        <taxon>Candidatus Sysuimicrobiales</taxon>
        <taxon>Candidatus Segetimicrobiaceae</taxon>
        <taxon>Candidatus Segetimicrobium</taxon>
    </lineage>
</organism>
<gene>
    <name evidence="3" type="ORF">E6G98_10385</name>
    <name evidence="2" type="ORF">E6G99_13350</name>
</gene>
<feature type="domain" description="Macro" evidence="1">
    <location>
        <begin position="1"/>
        <end position="174"/>
    </location>
</feature>
<proteinExistence type="predicted"/>
<evidence type="ECO:0000313" key="4">
    <source>
        <dbReference type="Proteomes" id="UP000315217"/>
    </source>
</evidence>
<evidence type="ECO:0000259" key="1">
    <source>
        <dbReference type="PROSITE" id="PS51154"/>
    </source>
</evidence>
<dbReference type="SUPFAM" id="SSF52949">
    <property type="entry name" value="Macro domain-like"/>
    <property type="match status" value="1"/>
</dbReference>
<evidence type="ECO:0000313" key="3">
    <source>
        <dbReference type="EMBL" id="TMJ09182.1"/>
    </source>
</evidence>
<name>A0A537LMI1_9BACT</name>
<accession>A0A537LMI1</accession>
<dbReference type="InterPro" id="IPR043472">
    <property type="entry name" value="Macro_dom-like"/>
</dbReference>
<dbReference type="SMART" id="SM00506">
    <property type="entry name" value="A1pp"/>
    <property type="match status" value="1"/>
</dbReference>
<dbReference type="PROSITE" id="PS51154">
    <property type="entry name" value="MACRO"/>
    <property type="match status" value="1"/>
</dbReference>
<protein>
    <submittedName>
        <fullName evidence="3">Appr-1-p processing protein</fullName>
    </submittedName>
</protein>
<dbReference type="Pfam" id="PF01661">
    <property type="entry name" value="Macro"/>
    <property type="match status" value="1"/>
</dbReference>
<dbReference type="PANTHER" id="PTHR11106:SF111">
    <property type="entry name" value="MACRO DOMAIN-CONTAINING PROTEIN"/>
    <property type="match status" value="1"/>
</dbReference>
<evidence type="ECO:0000313" key="5">
    <source>
        <dbReference type="Proteomes" id="UP000318661"/>
    </source>
</evidence>
<comment type="caution">
    <text evidence="3">The sequence shown here is derived from an EMBL/GenBank/DDBJ whole genome shotgun (WGS) entry which is preliminary data.</text>
</comment>
<dbReference type="InterPro" id="IPR002589">
    <property type="entry name" value="Macro_dom"/>
</dbReference>
<dbReference type="Proteomes" id="UP000318661">
    <property type="component" value="Unassembled WGS sequence"/>
</dbReference>
<dbReference type="EMBL" id="VBAJ01000373">
    <property type="protein sequence ID" value="TMI99342.1"/>
    <property type="molecule type" value="Genomic_DNA"/>
</dbReference>
<evidence type="ECO:0000313" key="2">
    <source>
        <dbReference type="EMBL" id="TMI99342.1"/>
    </source>
</evidence>
<dbReference type="Gene3D" id="3.40.220.10">
    <property type="entry name" value="Leucine Aminopeptidase, subunit E, domain 1"/>
    <property type="match status" value="1"/>
</dbReference>
<dbReference type="AlphaFoldDB" id="A0A537LMI1"/>
<dbReference type="PANTHER" id="PTHR11106">
    <property type="entry name" value="GANGLIOSIDE INDUCED DIFFERENTIATION ASSOCIATED PROTEIN 2-RELATED"/>
    <property type="match status" value="1"/>
</dbReference>
<reference evidence="4 5" key="1">
    <citation type="journal article" date="2019" name="Nat. Microbiol.">
        <title>Mediterranean grassland soil C-N compound turnover is dependent on rainfall and depth, and is mediated by genomically divergent microorganisms.</title>
        <authorList>
            <person name="Diamond S."/>
            <person name="Andeer P.F."/>
            <person name="Li Z."/>
            <person name="Crits-Christoph A."/>
            <person name="Burstein D."/>
            <person name="Anantharaman K."/>
            <person name="Lane K.R."/>
            <person name="Thomas B.C."/>
            <person name="Pan C."/>
            <person name="Northen T.R."/>
            <person name="Banfield J.F."/>
        </authorList>
    </citation>
    <scope>NUCLEOTIDE SEQUENCE [LARGE SCALE GENOMIC DNA]</scope>
    <source>
        <strain evidence="3">NP_1</strain>
        <strain evidence="2">NP_2</strain>
    </source>
</reference>
<dbReference type="EMBL" id="VBAI01000166">
    <property type="protein sequence ID" value="TMJ09182.1"/>
    <property type="molecule type" value="Genomic_DNA"/>
</dbReference>